<feature type="compositionally biased region" description="Low complexity" evidence="1">
    <location>
        <begin position="160"/>
        <end position="175"/>
    </location>
</feature>
<name>A0A392P0S6_9FABA</name>
<dbReference type="EMBL" id="LXQA010058336">
    <property type="protein sequence ID" value="MCI05332.1"/>
    <property type="molecule type" value="Genomic_DNA"/>
</dbReference>
<evidence type="ECO:0000313" key="3">
    <source>
        <dbReference type="Proteomes" id="UP000265520"/>
    </source>
</evidence>
<organism evidence="2 3">
    <name type="scientific">Trifolium medium</name>
    <dbReference type="NCBI Taxonomy" id="97028"/>
    <lineage>
        <taxon>Eukaryota</taxon>
        <taxon>Viridiplantae</taxon>
        <taxon>Streptophyta</taxon>
        <taxon>Embryophyta</taxon>
        <taxon>Tracheophyta</taxon>
        <taxon>Spermatophyta</taxon>
        <taxon>Magnoliopsida</taxon>
        <taxon>eudicotyledons</taxon>
        <taxon>Gunneridae</taxon>
        <taxon>Pentapetalae</taxon>
        <taxon>rosids</taxon>
        <taxon>fabids</taxon>
        <taxon>Fabales</taxon>
        <taxon>Fabaceae</taxon>
        <taxon>Papilionoideae</taxon>
        <taxon>50 kb inversion clade</taxon>
        <taxon>NPAAA clade</taxon>
        <taxon>Hologalegina</taxon>
        <taxon>IRL clade</taxon>
        <taxon>Trifolieae</taxon>
        <taxon>Trifolium</taxon>
    </lineage>
</organism>
<evidence type="ECO:0000313" key="2">
    <source>
        <dbReference type="EMBL" id="MCI05332.1"/>
    </source>
</evidence>
<dbReference type="AlphaFoldDB" id="A0A392P0S6"/>
<protein>
    <submittedName>
        <fullName evidence="2">Uncharacterized protein</fullName>
    </submittedName>
</protein>
<evidence type="ECO:0000256" key="1">
    <source>
        <dbReference type="SAM" id="MobiDB-lite"/>
    </source>
</evidence>
<keyword evidence="3" id="KW-1185">Reference proteome</keyword>
<accession>A0A392P0S6</accession>
<sequence length="175" mass="19524">MTSSQGSLQSFFSTDFVRNLMTSNSPYYPHVLVPIFSAGSLPSLPTSFATLDSFCSFPNAAATDAWNKHIGFEGNLNEEPGTSTDPRPPKCTKLEKRMAKVRRDLDQLLKGMVIQNNMLMYIMLEFQIMRYWLITHVCPPLHIVPPPENPPPHVDPFPQPNNSTSSDDSSPTAPE</sequence>
<reference evidence="2 3" key="1">
    <citation type="journal article" date="2018" name="Front. Plant Sci.">
        <title>Red Clover (Trifolium pratense) and Zigzag Clover (T. medium) - A Picture of Genomic Similarities and Differences.</title>
        <authorList>
            <person name="Dluhosova J."/>
            <person name="Istvanek J."/>
            <person name="Nedelnik J."/>
            <person name="Repkova J."/>
        </authorList>
    </citation>
    <scope>NUCLEOTIDE SEQUENCE [LARGE SCALE GENOMIC DNA]</scope>
    <source>
        <strain evidence="3">cv. 10/8</strain>
        <tissue evidence="2">Leaf</tissue>
    </source>
</reference>
<proteinExistence type="predicted"/>
<feature type="compositionally biased region" description="Pro residues" evidence="1">
    <location>
        <begin position="146"/>
        <end position="159"/>
    </location>
</feature>
<comment type="caution">
    <text evidence="2">The sequence shown here is derived from an EMBL/GenBank/DDBJ whole genome shotgun (WGS) entry which is preliminary data.</text>
</comment>
<dbReference type="Proteomes" id="UP000265520">
    <property type="component" value="Unassembled WGS sequence"/>
</dbReference>
<feature type="region of interest" description="Disordered" evidence="1">
    <location>
        <begin position="146"/>
        <end position="175"/>
    </location>
</feature>